<proteinExistence type="predicted"/>
<evidence type="ECO:0000256" key="3">
    <source>
        <dbReference type="ARBA" id="ARBA00023163"/>
    </source>
</evidence>
<keyword evidence="6" id="KW-1185">Reference proteome</keyword>
<dbReference type="InterPro" id="IPR036388">
    <property type="entry name" value="WH-like_DNA-bd_sf"/>
</dbReference>
<keyword evidence="2" id="KW-0238">DNA-binding</keyword>
<sequence>MEKFKENVQTFRERAFKAIESEKSVEQSINALNRVLAEDGAAKFIAYHSSRLGARPSVDPYIRLTYPASWIKRYLTRGYIDVDPVVREGFSRSLAFDWTEIEIISEAEKAFFEDAAEHEVGVNGLSIPLIGRYGHRGLFSISSDLPFQEWSEWWRPKISDLLEIGHCVHKTAISRVIGGEVSRLPPRSLECLEWMSRGKTMSETATILNLSENTVRAYLRTARHKLNTANTSQAISKAIELGFIRPDSQV</sequence>
<dbReference type="InterPro" id="IPR000792">
    <property type="entry name" value="Tscrpt_reg_LuxR_C"/>
</dbReference>
<dbReference type="Gene3D" id="1.10.10.10">
    <property type="entry name" value="Winged helix-like DNA-binding domain superfamily/Winged helix DNA-binding domain"/>
    <property type="match status" value="1"/>
</dbReference>
<dbReference type="Gene3D" id="3.30.450.80">
    <property type="entry name" value="Transcription factor LuxR-like, autoinducer-binding domain"/>
    <property type="match status" value="1"/>
</dbReference>
<dbReference type="SMART" id="SM00421">
    <property type="entry name" value="HTH_LUXR"/>
    <property type="match status" value="1"/>
</dbReference>
<comment type="caution">
    <text evidence="5">The sequence shown here is derived from an EMBL/GenBank/DDBJ whole genome shotgun (WGS) entry which is preliminary data.</text>
</comment>
<name>A0ABW3FD87_9HYPH</name>
<dbReference type="Proteomes" id="UP001597101">
    <property type="component" value="Unassembled WGS sequence"/>
</dbReference>
<dbReference type="SUPFAM" id="SSF46894">
    <property type="entry name" value="C-terminal effector domain of the bipartite response regulators"/>
    <property type="match status" value="1"/>
</dbReference>
<accession>A0ABW3FD87</accession>
<dbReference type="PROSITE" id="PS50043">
    <property type="entry name" value="HTH_LUXR_2"/>
    <property type="match status" value="1"/>
</dbReference>
<protein>
    <submittedName>
        <fullName evidence="5">Autoinducer binding domain-containing protein</fullName>
    </submittedName>
</protein>
<dbReference type="InterPro" id="IPR016032">
    <property type="entry name" value="Sig_transdc_resp-reg_C-effctor"/>
</dbReference>
<dbReference type="PANTHER" id="PTHR44688:SF16">
    <property type="entry name" value="DNA-BINDING TRANSCRIPTIONAL ACTIVATOR DEVR_DOSR"/>
    <property type="match status" value="1"/>
</dbReference>
<organism evidence="5 6">
    <name type="scientific">Pseudahrensia aquimaris</name>
    <dbReference type="NCBI Taxonomy" id="744461"/>
    <lineage>
        <taxon>Bacteria</taxon>
        <taxon>Pseudomonadati</taxon>
        <taxon>Pseudomonadota</taxon>
        <taxon>Alphaproteobacteria</taxon>
        <taxon>Hyphomicrobiales</taxon>
        <taxon>Ahrensiaceae</taxon>
        <taxon>Pseudahrensia</taxon>
    </lineage>
</organism>
<dbReference type="InterPro" id="IPR005143">
    <property type="entry name" value="TF_LuxR_autoind-bd_dom"/>
</dbReference>
<dbReference type="Pfam" id="PF03472">
    <property type="entry name" value="Autoind_bind"/>
    <property type="match status" value="1"/>
</dbReference>
<keyword evidence="3" id="KW-0804">Transcription</keyword>
<dbReference type="SUPFAM" id="SSF75516">
    <property type="entry name" value="Pheromone-binding domain of LuxR-like quorum-sensing transcription factors"/>
    <property type="match status" value="1"/>
</dbReference>
<dbReference type="RefSeq" id="WP_377212300.1">
    <property type="nucleotide sequence ID" value="NZ_JBHTJV010000005.1"/>
</dbReference>
<dbReference type="EMBL" id="JBHTJV010000005">
    <property type="protein sequence ID" value="MFD0916446.1"/>
    <property type="molecule type" value="Genomic_DNA"/>
</dbReference>
<dbReference type="PRINTS" id="PR00038">
    <property type="entry name" value="HTHLUXR"/>
</dbReference>
<dbReference type="PANTHER" id="PTHR44688">
    <property type="entry name" value="DNA-BINDING TRANSCRIPTIONAL ACTIVATOR DEVR_DOSR"/>
    <property type="match status" value="1"/>
</dbReference>
<gene>
    <name evidence="5" type="ORF">ACFQ14_08510</name>
</gene>
<dbReference type="CDD" id="cd06170">
    <property type="entry name" value="LuxR_C_like"/>
    <property type="match status" value="1"/>
</dbReference>
<evidence type="ECO:0000259" key="4">
    <source>
        <dbReference type="PROSITE" id="PS50043"/>
    </source>
</evidence>
<dbReference type="Pfam" id="PF00196">
    <property type="entry name" value="GerE"/>
    <property type="match status" value="1"/>
</dbReference>
<keyword evidence="1" id="KW-0805">Transcription regulation</keyword>
<reference evidence="6" key="1">
    <citation type="journal article" date="2019" name="Int. J. Syst. Evol. Microbiol.">
        <title>The Global Catalogue of Microorganisms (GCM) 10K type strain sequencing project: providing services to taxonomists for standard genome sequencing and annotation.</title>
        <authorList>
            <consortium name="The Broad Institute Genomics Platform"/>
            <consortium name="The Broad Institute Genome Sequencing Center for Infectious Disease"/>
            <person name="Wu L."/>
            <person name="Ma J."/>
        </authorList>
    </citation>
    <scope>NUCLEOTIDE SEQUENCE [LARGE SCALE GENOMIC DNA]</scope>
    <source>
        <strain evidence="6">CCUG 60023</strain>
    </source>
</reference>
<evidence type="ECO:0000256" key="1">
    <source>
        <dbReference type="ARBA" id="ARBA00023015"/>
    </source>
</evidence>
<evidence type="ECO:0000313" key="5">
    <source>
        <dbReference type="EMBL" id="MFD0916446.1"/>
    </source>
</evidence>
<dbReference type="InterPro" id="IPR036693">
    <property type="entry name" value="TF_LuxR_autoind-bd_dom_sf"/>
</dbReference>
<feature type="domain" description="HTH luxR-type" evidence="4">
    <location>
        <begin position="177"/>
        <end position="242"/>
    </location>
</feature>
<evidence type="ECO:0000313" key="6">
    <source>
        <dbReference type="Proteomes" id="UP001597101"/>
    </source>
</evidence>
<evidence type="ECO:0000256" key="2">
    <source>
        <dbReference type="ARBA" id="ARBA00023125"/>
    </source>
</evidence>